<dbReference type="AlphaFoldDB" id="A0A540MW77"/>
<proteinExistence type="predicted"/>
<dbReference type="Proteomes" id="UP000315295">
    <property type="component" value="Unassembled WGS sequence"/>
</dbReference>
<evidence type="ECO:0000313" key="1">
    <source>
        <dbReference type="EMBL" id="TQE03042.1"/>
    </source>
</evidence>
<dbReference type="EMBL" id="VIEB01000162">
    <property type="protein sequence ID" value="TQE03042.1"/>
    <property type="molecule type" value="Genomic_DNA"/>
</dbReference>
<comment type="caution">
    <text evidence="1">The sequence shown here is derived from an EMBL/GenBank/DDBJ whole genome shotgun (WGS) entry which is preliminary data.</text>
</comment>
<evidence type="ECO:0000313" key="2">
    <source>
        <dbReference type="Proteomes" id="UP000315295"/>
    </source>
</evidence>
<name>A0A540MW77_MALBA</name>
<reference evidence="1 2" key="1">
    <citation type="journal article" date="2019" name="G3 (Bethesda)">
        <title>Sequencing of a Wild Apple (Malus baccata) Genome Unravels the Differences Between Cultivated and Wild Apple Species Regarding Disease Resistance and Cold Tolerance.</title>
        <authorList>
            <person name="Chen X."/>
        </authorList>
    </citation>
    <scope>NUCLEOTIDE SEQUENCE [LARGE SCALE GENOMIC DNA]</scope>
    <source>
        <strain evidence="2">cv. Shandingzi</strain>
        <tissue evidence="1">Leaves</tissue>
    </source>
</reference>
<accession>A0A540MW77</accession>
<organism evidence="1 2">
    <name type="scientific">Malus baccata</name>
    <name type="common">Siberian crab apple</name>
    <name type="synonym">Pyrus baccata</name>
    <dbReference type="NCBI Taxonomy" id="106549"/>
    <lineage>
        <taxon>Eukaryota</taxon>
        <taxon>Viridiplantae</taxon>
        <taxon>Streptophyta</taxon>
        <taxon>Embryophyta</taxon>
        <taxon>Tracheophyta</taxon>
        <taxon>Spermatophyta</taxon>
        <taxon>Magnoliopsida</taxon>
        <taxon>eudicotyledons</taxon>
        <taxon>Gunneridae</taxon>
        <taxon>Pentapetalae</taxon>
        <taxon>rosids</taxon>
        <taxon>fabids</taxon>
        <taxon>Rosales</taxon>
        <taxon>Rosaceae</taxon>
        <taxon>Amygdaloideae</taxon>
        <taxon>Maleae</taxon>
        <taxon>Malus</taxon>
    </lineage>
</organism>
<protein>
    <submittedName>
        <fullName evidence="1">Uncharacterized protein</fullName>
    </submittedName>
</protein>
<keyword evidence="2" id="KW-1185">Reference proteome</keyword>
<gene>
    <name evidence="1" type="ORF">C1H46_011406</name>
</gene>
<sequence>MAQLHSQTLKAGLFQDSFFATKLNVLYAKYESLVMPARCSTKRPTELSISGTPPLGAPVERIDGKRPCVYFVT</sequence>